<evidence type="ECO:0000313" key="2">
    <source>
        <dbReference type="Proteomes" id="UP000193866"/>
    </source>
</evidence>
<organism evidence="1 2">
    <name type="scientific">Mycolicibacter longobardus</name>
    <dbReference type="NCBI Taxonomy" id="1108812"/>
    <lineage>
        <taxon>Bacteria</taxon>
        <taxon>Bacillati</taxon>
        <taxon>Actinomycetota</taxon>
        <taxon>Actinomycetes</taxon>
        <taxon>Mycobacteriales</taxon>
        <taxon>Mycobacteriaceae</taxon>
        <taxon>Mycolicibacter</taxon>
    </lineage>
</organism>
<evidence type="ECO:0000313" key="1">
    <source>
        <dbReference type="EMBL" id="ORW06586.1"/>
    </source>
</evidence>
<gene>
    <name evidence="1" type="ORF">AWC16_01220</name>
</gene>
<comment type="caution">
    <text evidence="1">The sequence shown here is derived from an EMBL/GenBank/DDBJ whole genome shotgun (WGS) entry which is preliminary data.</text>
</comment>
<dbReference type="RefSeq" id="WP_085267013.1">
    <property type="nucleotide sequence ID" value="NZ_LQPG01000058.1"/>
</dbReference>
<sequence>MGDTPVTVFSGMKSTIFDRPIREAFIAAHRHTATRLAARHVAAVHPNRQALLTEPQLVADEIIRIAGDQRATTQRQLPARRTL</sequence>
<dbReference type="STRING" id="1108812.AWC16_01220"/>
<accession>A0A1X1Y6B2</accession>
<proteinExistence type="predicted"/>
<name>A0A1X1Y6B2_9MYCO</name>
<keyword evidence="2" id="KW-1185">Reference proteome</keyword>
<dbReference type="OrthoDB" id="7185741at2"/>
<dbReference type="Proteomes" id="UP000193866">
    <property type="component" value="Unassembled WGS sequence"/>
</dbReference>
<dbReference type="AlphaFoldDB" id="A0A1X1Y6B2"/>
<reference evidence="1 2" key="1">
    <citation type="submission" date="2016-01" db="EMBL/GenBank/DDBJ databases">
        <title>The new phylogeny of the genus Mycobacterium.</title>
        <authorList>
            <person name="Tarcisio F."/>
            <person name="Conor M."/>
            <person name="Antonella G."/>
            <person name="Elisabetta G."/>
            <person name="Giulia F.S."/>
            <person name="Sara T."/>
            <person name="Anna F."/>
            <person name="Clotilde B."/>
            <person name="Roberto B."/>
            <person name="Veronica D.S."/>
            <person name="Fabio R."/>
            <person name="Monica P."/>
            <person name="Olivier J."/>
            <person name="Enrico T."/>
            <person name="Nicola S."/>
        </authorList>
    </citation>
    <scope>NUCLEOTIDE SEQUENCE [LARGE SCALE GENOMIC DNA]</scope>
    <source>
        <strain evidence="1 2">DSM 45394</strain>
    </source>
</reference>
<protein>
    <submittedName>
        <fullName evidence="1">Uncharacterized protein</fullName>
    </submittedName>
</protein>
<dbReference type="EMBL" id="LQPG01000058">
    <property type="protein sequence ID" value="ORW06586.1"/>
    <property type="molecule type" value="Genomic_DNA"/>
</dbReference>